<name>S7XIY4_SPRLO</name>
<dbReference type="VEuPathDB" id="MicrosporidiaDB:SLOPH_933"/>
<evidence type="ECO:0000313" key="1">
    <source>
        <dbReference type="EMBL" id="EPR78994.1"/>
    </source>
</evidence>
<gene>
    <name evidence="1" type="ORF">SLOPH_933</name>
</gene>
<accession>S7XIY4</accession>
<protein>
    <submittedName>
        <fullName evidence="1">Uncharacterized protein</fullName>
    </submittedName>
</protein>
<dbReference type="AlphaFoldDB" id="S7XIY4"/>
<organism evidence="1 2">
    <name type="scientific">Spraguea lophii (strain 42_110)</name>
    <name type="common">Microsporidian parasite</name>
    <dbReference type="NCBI Taxonomy" id="1358809"/>
    <lineage>
        <taxon>Eukaryota</taxon>
        <taxon>Fungi</taxon>
        <taxon>Fungi incertae sedis</taxon>
        <taxon>Microsporidia</taxon>
        <taxon>Spragueidae</taxon>
        <taxon>Spraguea</taxon>
    </lineage>
</organism>
<dbReference type="EMBL" id="ATCN01000450">
    <property type="protein sequence ID" value="EPR78994.1"/>
    <property type="molecule type" value="Genomic_DNA"/>
</dbReference>
<proteinExistence type="predicted"/>
<dbReference type="InParanoid" id="S7XIY4"/>
<comment type="caution">
    <text evidence="1">The sequence shown here is derived from an EMBL/GenBank/DDBJ whole genome shotgun (WGS) entry which is preliminary data.</text>
</comment>
<evidence type="ECO:0000313" key="2">
    <source>
        <dbReference type="Proteomes" id="UP000014978"/>
    </source>
</evidence>
<reference evidence="2" key="1">
    <citation type="journal article" date="2013" name="PLoS Genet.">
        <title>The genome of Spraguea lophii and the basis of host-microsporidian interactions.</title>
        <authorList>
            <person name="Campbell S.E."/>
            <person name="Williams T.A."/>
            <person name="Yousuf A."/>
            <person name="Soanes D.M."/>
            <person name="Paszkiewicz K.H."/>
            <person name="Williams B.A.P."/>
        </authorList>
    </citation>
    <scope>NUCLEOTIDE SEQUENCE [LARGE SCALE GENOMIC DNA]</scope>
    <source>
        <strain evidence="2">42_110</strain>
    </source>
</reference>
<sequence length="221" mass="27260">MDLEIYNNFREYFNIEGLRTSNEFFEWLYNNKDLISKFMNSNNLHDILFYNGNIHFKEINVLGTEFLSYVRKCFKNKYSRYFQVEREITLYLGENIYYKPELIGYYGYNRKRHEILMDRGTAIPSIIIETFLFYDKEFKERIKQIYSKIFVYYKRIIVIFIDLVFREMYILKPKYNIANNETNRYARYEVELEKMNIDLEISIQKVKFNIKYILDSFMNTK</sequence>
<dbReference type="Proteomes" id="UP000014978">
    <property type="component" value="Unassembled WGS sequence"/>
</dbReference>
<dbReference type="HOGENOM" id="CLU_1251395_0_0_1"/>
<keyword evidence="2" id="KW-1185">Reference proteome</keyword>